<feature type="transmembrane region" description="Helical" evidence="1">
    <location>
        <begin position="90"/>
        <end position="111"/>
    </location>
</feature>
<dbReference type="Proteomes" id="UP001231941">
    <property type="component" value="Unassembled WGS sequence"/>
</dbReference>
<keyword evidence="1" id="KW-0472">Membrane</keyword>
<accession>A0ABT9J6D2</accession>
<organism evidence="2 3">
    <name type="scientific">Chengkuizengella axinellae</name>
    <dbReference type="NCBI Taxonomy" id="3064388"/>
    <lineage>
        <taxon>Bacteria</taxon>
        <taxon>Bacillati</taxon>
        <taxon>Bacillota</taxon>
        <taxon>Bacilli</taxon>
        <taxon>Bacillales</taxon>
        <taxon>Paenibacillaceae</taxon>
        <taxon>Chengkuizengella</taxon>
    </lineage>
</organism>
<name>A0ABT9J6D2_9BACL</name>
<protein>
    <recommendedName>
        <fullName evidence="4">DUF2178 domain-containing protein</fullName>
    </recommendedName>
</protein>
<sequence length="145" mass="16383">MSYQEKSSFVSLFSSILIFTACGIYVYQKYIDGSLNSENVFKFYGGVFIFLIIVGVVNSIVRNVVLNIISAKDKEPSFIDERDKIIELKATAIAHYVFITGFGISMATLVFDVPPLTMFPILFFFGFSASIIADIFKIYLYRKGF</sequence>
<dbReference type="EMBL" id="JAVAMP010000028">
    <property type="protein sequence ID" value="MDP5277192.1"/>
    <property type="molecule type" value="Genomic_DNA"/>
</dbReference>
<dbReference type="RefSeq" id="WP_305994492.1">
    <property type="nucleotide sequence ID" value="NZ_JAVAMP010000028.1"/>
</dbReference>
<evidence type="ECO:0008006" key="4">
    <source>
        <dbReference type="Google" id="ProtNLM"/>
    </source>
</evidence>
<keyword evidence="1" id="KW-1133">Transmembrane helix</keyword>
<gene>
    <name evidence="2" type="ORF">Q5Y73_24205</name>
</gene>
<feature type="transmembrane region" description="Helical" evidence="1">
    <location>
        <begin position="47"/>
        <end position="69"/>
    </location>
</feature>
<keyword evidence="3" id="KW-1185">Reference proteome</keyword>
<evidence type="ECO:0000313" key="2">
    <source>
        <dbReference type="EMBL" id="MDP5277192.1"/>
    </source>
</evidence>
<dbReference type="PROSITE" id="PS51257">
    <property type="entry name" value="PROKAR_LIPOPROTEIN"/>
    <property type="match status" value="1"/>
</dbReference>
<reference evidence="2 3" key="1">
    <citation type="submission" date="2023-08" db="EMBL/GenBank/DDBJ databases">
        <authorList>
            <person name="Park J.-S."/>
        </authorList>
    </citation>
    <scope>NUCLEOTIDE SEQUENCE [LARGE SCALE GENOMIC DNA]</scope>
    <source>
        <strain evidence="2 3">2205SS18-9</strain>
    </source>
</reference>
<keyword evidence="1" id="KW-0812">Transmembrane</keyword>
<comment type="caution">
    <text evidence="2">The sequence shown here is derived from an EMBL/GenBank/DDBJ whole genome shotgun (WGS) entry which is preliminary data.</text>
</comment>
<feature type="transmembrane region" description="Helical" evidence="1">
    <location>
        <begin position="117"/>
        <end position="140"/>
    </location>
</feature>
<feature type="transmembrane region" description="Helical" evidence="1">
    <location>
        <begin position="7"/>
        <end position="27"/>
    </location>
</feature>
<proteinExistence type="predicted"/>
<evidence type="ECO:0000313" key="3">
    <source>
        <dbReference type="Proteomes" id="UP001231941"/>
    </source>
</evidence>
<evidence type="ECO:0000256" key="1">
    <source>
        <dbReference type="SAM" id="Phobius"/>
    </source>
</evidence>